<dbReference type="Pfam" id="PF13180">
    <property type="entry name" value="PDZ_2"/>
    <property type="match status" value="1"/>
</dbReference>
<feature type="domain" description="Lon proteolytic" evidence="4">
    <location>
        <begin position="226"/>
        <end position="338"/>
    </location>
</feature>
<keyword evidence="2" id="KW-0812">Transmembrane</keyword>
<dbReference type="InterPro" id="IPR008269">
    <property type="entry name" value="Lon_proteolytic"/>
</dbReference>
<keyword evidence="6" id="KW-1185">Reference proteome</keyword>
<keyword evidence="1 5" id="KW-0645">Protease</keyword>
<comment type="similarity">
    <text evidence="1">Belongs to the peptidase S16 family.</text>
</comment>
<dbReference type="Gene3D" id="2.30.42.10">
    <property type="match status" value="1"/>
</dbReference>
<protein>
    <recommendedName>
        <fullName evidence="1">endopeptidase La</fullName>
        <ecNumber evidence="1">3.4.21.53</ecNumber>
    </recommendedName>
</protein>
<dbReference type="SMART" id="SM00228">
    <property type="entry name" value="PDZ"/>
    <property type="match status" value="1"/>
</dbReference>
<keyword evidence="2" id="KW-0472">Membrane</keyword>
<proteinExistence type="inferred from homology"/>
<keyword evidence="1 5" id="KW-0378">Hydrolase</keyword>
<name>A0ABV7KNZ2_PLAOK</name>
<reference evidence="6" key="1">
    <citation type="journal article" date="2019" name="Int. J. Syst. Evol. Microbiol.">
        <title>The Global Catalogue of Microorganisms (GCM) 10K type strain sequencing project: providing services to taxonomists for standard genome sequencing and annotation.</title>
        <authorList>
            <consortium name="The Broad Institute Genomics Platform"/>
            <consortium name="The Broad Institute Genome Sequencing Center for Infectious Disease"/>
            <person name="Wu L."/>
            <person name="Ma J."/>
        </authorList>
    </citation>
    <scope>NUCLEOTIDE SEQUENCE [LARGE SCALE GENOMIC DNA]</scope>
    <source>
        <strain evidence="6">CCM 320</strain>
    </source>
</reference>
<dbReference type="GO" id="GO:0006508">
    <property type="term" value="P:proteolysis"/>
    <property type="evidence" value="ECO:0007669"/>
    <property type="project" value="UniProtKB-KW"/>
</dbReference>
<dbReference type="PANTHER" id="PTHR10046">
    <property type="entry name" value="ATP DEPENDENT LON PROTEASE FAMILY MEMBER"/>
    <property type="match status" value="1"/>
</dbReference>
<keyword evidence="2" id="KW-1133">Transmembrane helix</keyword>
<feature type="transmembrane region" description="Helical" evidence="2">
    <location>
        <begin position="7"/>
        <end position="24"/>
    </location>
</feature>
<dbReference type="GO" id="GO:0008233">
    <property type="term" value="F:peptidase activity"/>
    <property type="evidence" value="ECO:0007669"/>
    <property type="project" value="UniProtKB-KW"/>
</dbReference>
<feature type="active site" evidence="1">
    <location>
        <position position="234"/>
    </location>
</feature>
<comment type="caution">
    <text evidence="5">The sequence shown here is derived from an EMBL/GenBank/DDBJ whole genome shotgun (WGS) entry which is preliminary data.</text>
</comment>
<evidence type="ECO:0000256" key="1">
    <source>
        <dbReference type="PROSITE-ProRule" id="PRU01122"/>
    </source>
</evidence>
<comment type="catalytic activity">
    <reaction evidence="1">
        <text>Hydrolysis of proteins in presence of ATP.</text>
        <dbReference type="EC" id="3.4.21.53"/>
    </reaction>
</comment>
<dbReference type="NCBIfam" id="NF041438">
    <property type="entry name" value="SepM_fam_S16"/>
    <property type="match status" value="1"/>
</dbReference>
<sequence>MKNKRMILYLILMAVVVFISFYRMDSYITRPGSAYELSPLVEVQNGDEDDEGSFSLMTVSMLNATPALYVYAMFQDGYKVLQPEQVRSPHETEEEYNVRQLKLMSDSQVNALKAAFETADMPFEVETAGVFVLNVLEGGAADDILKAGDRVLSIDGNEFDNQQDFIDYLAEKQVGDAVELVIERNERELVETVTLEPLPTDDERAGLGISFVEDKTITTDPEVSIDSEEIGGPSAGLMFTLEIINQLLEEDITKGYDVAGTGTMESEGEVGRIGGIDQKVMAADRDDMEIFFAPDDEVSADNESNYDVAVETAEKIGTDMEIVPVKTLQDALDYLEQLQPK</sequence>
<dbReference type="RefSeq" id="WP_117312488.1">
    <property type="nucleotide sequence ID" value="NZ_JBHRUJ010000016.1"/>
</dbReference>
<dbReference type="Gene3D" id="3.30.230.10">
    <property type="match status" value="1"/>
</dbReference>
<evidence type="ECO:0000313" key="5">
    <source>
        <dbReference type="EMBL" id="MFC3211193.1"/>
    </source>
</evidence>
<dbReference type="PROSITE" id="PS50106">
    <property type="entry name" value="PDZ"/>
    <property type="match status" value="1"/>
</dbReference>
<dbReference type="InterPro" id="IPR036034">
    <property type="entry name" value="PDZ_sf"/>
</dbReference>
<feature type="active site" evidence="1">
    <location>
        <position position="279"/>
    </location>
</feature>
<evidence type="ECO:0000259" key="4">
    <source>
        <dbReference type="PROSITE" id="PS51786"/>
    </source>
</evidence>
<dbReference type="InterPro" id="IPR020568">
    <property type="entry name" value="Ribosomal_Su5_D2-typ_SF"/>
</dbReference>
<evidence type="ECO:0000256" key="2">
    <source>
        <dbReference type="SAM" id="Phobius"/>
    </source>
</evidence>
<keyword evidence="1" id="KW-0720">Serine protease</keyword>
<dbReference type="InterPro" id="IPR001478">
    <property type="entry name" value="PDZ"/>
</dbReference>
<dbReference type="SUPFAM" id="SSF54211">
    <property type="entry name" value="Ribosomal protein S5 domain 2-like"/>
    <property type="match status" value="1"/>
</dbReference>
<evidence type="ECO:0000259" key="3">
    <source>
        <dbReference type="PROSITE" id="PS50106"/>
    </source>
</evidence>
<evidence type="ECO:0000313" key="6">
    <source>
        <dbReference type="Proteomes" id="UP001595625"/>
    </source>
</evidence>
<dbReference type="Proteomes" id="UP001595625">
    <property type="component" value="Unassembled WGS sequence"/>
</dbReference>
<dbReference type="InterPro" id="IPR014721">
    <property type="entry name" value="Ribsml_uS5_D2-typ_fold_subgr"/>
</dbReference>
<accession>A0ABV7KNZ2</accession>
<gene>
    <name evidence="5" type="ORF">ACFOEJ_08935</name>
</gene>
<dbReference type="PROSITE" id="PS51786">
    <property type="entry name" value="LON_PROTEOLYTIC"/>
    <property type="match status" value="1"/>
</dbReference>
<dbReference type="InterPro" id="IPR027065">
    <property type="entry name" value="Lon_Prtase"/>
</dbReference>
<dbReference type="Pfam" id="PF05362">
    <property type="entry name" value="Lon_C"/>
    <property type="match status" value="1"/>
</dbReference>
<organism evidence="5 6">
    <name type="scientific">Planomicrobium okeanokoites</name>
    <name type="common">Planococcus okeanokoites</name>
    <name type="synonym">Flavobacterium okeanokoites</name>
    <dbReference type="NCBI Taxonomy" id="244"/>
    <lineage>
        <taxon>Bacteria</taxon>
        <taxon>Bacillati</taxon>
        <taxon>Bacillota</taxon>
        <taxon>Bacilli</taxon>
        <taxon>Bacillales</taxon>
        <taxon>Caryophanaceae</taxon>
        <taxon>Planomicrobium</taxon>
    </lineage>
</organism>
<dbReference type="EC" id="3.4.21.53" evidence="1"/>
<dbReference type="SUPFAM" id="SSF50156">
    <property type="entry name" value="PDZ domain-like"/>
    <property type="match status" value="1"/>
</dbReference>
<dbReference type="EMBL" id="JBHRUJ010000016">
    <property type="protein sequence ID" value="MFC3211193.1"/>
    <property type="molecule type" value="Genomic_DNA"/>
</dbReference>
<feature type="domain" description="PDZ" evidence="3">
    <location>
        <begin position="108"/>
        <end position="186"/>
    </location>
</feature>